<dbReference type="STRING" id="1403190.A0A0F0II24"/>
<dbReference type="SUPFAM" id="SSF51735">
    <property type="entry name" value="NAD(P)-binding Rossmann-fold domains"/>
    <property type="match status" value="1"/>
</dbReference>
<dbReference type="AlphaFoldDB" id="A0A0F0II24"/>
<sequence length="385" mass="42737">MTQTILRVGILTDGGQAIQNLYLPVLRTLHDSYRVAVIYDSSTLSPKDNTADDLPKVASSPERVLNDPSVDLVLNFMPNEYHETYTVAALEAGKHVMVETPVSLSIPSAKRIIEAEKRAPNQAKVFVASARRYAPCFEVFKKEAASLDRIYYARCRNIAGPHVAHTATAPKNKHLRIKGSIPNGLSLDDQHGERLRHYLLQEVFLGEDLTEERLSLSRFLASLGCHDLGLMRDTLGHPDAVSNITVNEPFYSAVFHYNGSVSRGHHPFTLIYETGTDSVPRCDAHLALYGNTKTVSMHYDLPYAQSKPSRVVVETADGKGNLKKTESVSSWEDAFNAELKALHAYLVEGKPAQATAKDSLQDLKLFQTIFEQYDRQCGTIRTPLG</sequence>
<reference evidence="2 3" key="1">
    <citation type="submission" date="2015-02" db="EMBL/GenBank/DDBJ databases">
        <title>Draft genome sequence of Aspergillus parasiticus SU-1.</title>
        <authorList>
            <person name="Yu J."/>
            <person name="Fedorova N."/>
            <person name="Yin Y."/>
            <person name="Losada L."/>
            <person name="Zafar N."/>
            <person name="Taujale R."/>
            <person name="Ehrlich K.C."/>
            <person name="Bhatnagar D."/>
            <person name="Cleveland T.E."/>
            <person name="Bennett J.W."/>
            <person name="Nierman W.C."/>
        </authorList>
    </citation>
    <scope>NUCLEOTIDE SEQUENCE [LARGE SCALE GENOMIC DNA]</scope>
    <source>
        <strain evidence="3">ATCC 56775 / NRRL 5862 / SRRC 143 / SU-1</strain>
    </source>
</reference>
<dbReference type="OrthoDB" id="64915at2759"/>
<dbReference type="GO" id="GO:0000166">
    <property type="term" value="F:nucleotide binding"/>
    <property type="evidence" value="ECO:0007669"/>
    <property type="project" value="InterPro"/>
</dbReference>
<proteinExistence type="predicted"/>
<evidence type="ECO:0000313" key="3">
    <source>
        <dbReference type="Proteomes" id="UP000033540"/>
    </source>
</evidence>
<dbReference type="Proteomes" id="UP000033540">
    <property type="component" value="Unassembled WGS sequence"/>
</dbReference>
<comment type="caution">
    <text evidence="2">The sequence shown here is derived from an EMBL/GenBank/DDBJ whole genome shotgun (WGS) entry which is preliminary data.</text>
</comment>
<dbReference type="InterPro" id="IPR000683">
    <property type="entry name" value="Gfo/Idh/MocA-like_OxRdtase_N"/>
</dbReference>
<gene>
    <name evidence="2" type="ORF">P875_00010307</name>
</gene>
<feature type="domain" description="Gfo/Idh/MocA-like oxidoreductase N-terminal" evidence="1">
    <location>
        <begin position="17"/>
        <end position="124"/>
    </location>
</feature>
<protein>
    <submittedName>
        <fullName evidence="2">MviM</fullName>
    </submittedName>
</protein>
<dbReference type="PANTHER" id="PTHR42840">
    <property type="entry name" value="NAD(P)-BINDING ROSSMANN-FOLD SUPERFAMILY PROTEIN-RELATED"/>
    <property type="match status" value="1"/>
</dbReference>
<evidence type="ECO:0000259" key="1">
    <source>
        <dbReference type="Pfam" id="PF01408"/>
    </source>
</evidence>
<dbReference type="GO" id="GO:0005737">
    <property type="term" value="C:cytoplasm"/>
    <property type="evidence" value="ECO:0007669"/>
    <property type="project" value="TreeGrafter"/>
</dbReference>
<dbReference type="Gene3D" id="3.40.50.720">
    <property type="entry name" value="NAD(P)-binding Rossmann-like Domain"/>
    <property type="match status" value="1"/>
</dbReference>
<dbReference type="GO" id="GO:0016491">
    <property type="term" value="F:oxidoreductase activity"/>
    <property type="evidence" value="ECO:0007669"/>
    <property type="project" value="TreeGrafter"/>
</dbReference>
<dbReference type="GO" id="GO:0006740">
    <property type="term" value="P:NADPH regeneration"/>
    <property type="evidence" value="ECO:0007669"/>
    <property type="project" value="TreeGrafter"/>
</dbReference>
<dbReference type="EMBL" id="JZEE01000363">
    <property type="protein sequence ID" value="KJK65488.1"/>
    <property type="molecule type" value="Genomic_DNA"/>
</dbReference>
<organism evidence="2 3">
    <name type="scientific">Aspergillus parasiticus (strain ATCC 56775 / NRRL 5862 / SRRC 143 / SU-1)</name>
    <dbReference type="NCBI Taxonomy" id="1403190"/>
    <lineage>
        <taxon>Eukaryota</taxon>
        <taxon>Fungi</taxon>
        <taxon>Dikarya</taxon>
        <taxon>Ascomycota</taxon>
        <taxon>Pezizomycotina</taxon>
        <taxon>Eurotiomycetes</taxon>
        <taxon>Eurotiomycetidae</taxon>
        <taxon>Eurotiales</taxon>
        <taxon>Aspergillaceae</taxon>
        <taxon>Aspergillus</taxon>
        <taxon>Aspergillus subgen. Circumdati</taxon>
    </lineage>
</organism>
<accession>A0A0F0II24</accession>
<dbReference type="PANTHER" id="PTHR42840:SF7">
    <property type="entry name" value="BINDING ROSSMANN FOLD OXIDOREDUCTASE, PUTATIVE (AFU_ORTHOLOGUE AFUA_4G10190)-RELATED"/>
    <property type="match status" value="1"/>
</dbReference>
<dbReference type="Gene3D" id="3.30.360.10">
    <property type="entry name" value="Dihydrodipicolinate Reductase, domain 2"/>
    <property type="match status" value="1"/>
</dbReference>
<name>A0A0F0II24_ASPPU</name>
<evidence type="ECO:0000313" key="2">
    <source>
        <dbReference type="EMBL" id="KJK65488.1"/>
    </source>
</evidence>
<dbReference type="Pfam" id="PF01408">
    <property type="entry name" value="GFO_IDH_MocA"/>
    <property type="match status" value="1"/>
</dbReference>
<dbReference type="InterPro" id="IPR036291">
    <property type="entry name" value="NAD(P)-bd_dom_sf"/>
</dbReference>